<evidence type="ECO:0000313" key="1">
    <source>
        <dbReference type="EMBL" id="MBD0832763.1"/>
    </source>
</evidence>
<name>A0A8J6Q017_9FLAO</name>
<dbReference type="Pfam" id="PF11009">
    <property type="entry name" value="BrxC"/>
    <property type="match status" value="1"/>
</dbReference>
<dbReference type="InterPro" id="IPR022551">
    <property type="entry name" value="BrxC"/>
</dbReference>
<comment type="caution">
    <text evidence="1">The sequence shown here is derived from an EMBL/GenBank/DDBJ whole genome shotgun (WGS) entry which is preliminary data.</text>
</comment>
<protein>
    <submittedName>
        <fullName evidence="1">Bacillithiol system redox-active protein YtxJ</fullName>
    </submittedName>
</protein>
<keyword evidence="2" id="KW-1185">Reference proteome</keyword>
<proteinExistence type="predicted"/>
<dbReference type="EMBL" id="JACVXB010000004">
    <property type="protein sequence ID" value="MBD0832763.1"/>
    <property type="molecule type" value="Genomic_DNA"/>
</dbReference>
<dbReference type="AlphaFoldDB" id="A0A8J6Q017"/>
<dbReference type="SUPFAM" id="SSF52833">
    <property type="entry name" value="Thioredoxin-like"/>
    <property type="match status" value="1"/>
</dbReference>
<reference evidence="1 2" key="1">
    <citation type="submission" date="2020-09" db="EMBL/GenBank/DDBJ databases">
        <title>TT11 complete genome.</title>
        <authorList>
            <person name="Wu Z."/>
        </authorList>
    </citation>
    <scope>NUCLEOTIDE SEQUENCE [LARGE SCALE GENOMIC DNA]</scope>
    <source>
        <strain evidence="1 2">TT11</strain>
    </source>
</reference>
<accession>A0A8J6Q017</accession>
<dbReference type="Proteomes" id="UP000600588">
    <property type="component" value="Unassembled WGS sequence"/>
</dbReference>
<organism evidence="1 2">
    <name type="scientific">Aestuariibaculum sediminum</name>
    <dbReference type="NCBI Taxonomy" id="2770637"/>
    <lineage>
        <taxon>Bacteria</taxon>
        <taxon>Pseudomonadati</taxon>
        <taxon>Bacteroidota</taxon>
        <taxon>Flavobacteriia</taxon>
        <taxon>Flavobacteriales</taxon>
        <taxon>Flavobacteriaceae</taxon>
    </lineage>
</organism>
<dbReference type="RefSeq" id="WP_188230546.1">
    <property type="nucleotide sequence ID" value="NZ_JACVXB010000004.1"/>
</dbReference>
<evidence type="ECO:0000313" key="2">
    <source>
        <dbReference type="Proteomes" id="UP000600588"/>
    </source>
</evidence>
<dbReference type="Gene3D" id="3.40.30.10">
    <property type="entry name" value="Glutaredoxin"/>
    <property type="match status" value="1"/>
</dbReference>
<sequence>MGIFNKLFNGSSNENEDLNLKWIELNEKKQLENIKTKSTSKPQIIFKHSTRCGISRMVKRQFETQYNLNEQEADLYVLDLLNYRDISNLIAENFNVFHESPQLIAVKNGEVVKHASHGQILDLELSKLV</sequence>
<dbReference type="InterPro" id="IPR036249">
    <property type="entry name" value="Thioredoxin-like_sf"/>
</dbReference>
<gene>
    <name evidence="1" type="primary">ytxJ</name>
    <name evidence="1" type="ORF">ICJ83_11515</name>
</gene>
<dbReference type="NCBIfam" id="TIGR04019">
    <property type="entry name" value="B_thiol_YtxJ"/>
    <property type="match status" value="1"/>
</dbReference>